<keyword evidence="8" id="KW-0472">Membrane</keyword>
<evidence type="ECO:0000256" key="5">
    <source>
        <dbReference type="ARBA" id="ARBA00022989"/>
    </source>
</evidence>
<dbReference type="PANTHER" id="PTHR11690">
    <property type="entry name" value="AMILORIDE-SENSITIVE SODIUM CHANNEL-RELATED"/>
    <property type="match status" value="1"/>
</dbReference>
<dbReference type="EMBL" id="JH880766">
    <property type="protein sequence ID" value="ELR59037.1"/>
    <property type="molecule type" value="Genomic_DNA"/>
</dbReference>
<evidence type="ECO:0000256" key="10">
    <source>
        <dbReference type="ARBA" id="ARBA00023303"/>
    </source>
</evidence>
<evidence type="ECO:0000313" key="14">
    <source>
        <dbReference type="Proteomes" id="UP000011080"/>
    </source>
</evidence>
<dbReference type="Gene3D" id="2.60.470.10">
    <property type="entry name" value="Acid-sensing ion channels like domains"/>
    <property type="match status" value="1"/>
</dbReference>
<feature type="non-terminal residue" evidence="13">
    <location>
        <position position="1"/>
    </location>
</feature>
<comment type="subcellular location">
    <subcellularLocation>
        <location evidence="1">Membrane</location>
        <topology evidence="1">Multi-pass membrane protein</topology>
    </subcellularLocation>
</comment>
<dbReference type="Proteomes" id="UP000011080">
    <property type="component" value="Unassembled WGS sequence"/>
</dbReference>
<accession>L8IV26</accession>
<keyword evidence="7 12" id="KW-0406">Ion transport</keyword>
<comment type="function">
    <text evidence="11">This is one of the three pore-forming subunits of the heterotrimeric epithelial sodium channel (ENaC), a critical regulator of sodium balance and fluid homeostasis. ENaC operates in epithelial tissues, where it mediates the electrodiffusion of sodium ions from extracellular fluid through the apical membrane of cells, with water following osmotically. It plays a key role in maintaining sodium homeostasis through electrogenic sodium reabsorption in the kidneys. Additionally, ENaC is essential for airway surface liquid homeostasis, which is crucial for proper mucus clearance.</text>
</comment>
<keyword evidence="4 12" id="KW-0812">Transmembrane</keyword>
<keyword evidence="5" id="KW-1133">Transmembrane helix</keyword>
<dbReference type="Pfam" id="PF00858">
    <property type="entry name" value="ASC"/>
    <property type="match status" value="1"/>
</dbReference>
<evidence type="ECO:0000256" key="6">
    <source>
        <dbReference type="ARBA" id="ARBA00023053"/>
    </source>
</evidence>
<protein>
    <submittedName>
        <fullName evidence="13">Amiloride-sensitive cation channel 2, neuronal</fullName>
    </submittedName>
</protein>
<dbReference type="GO" id="GO:0160128">
    <property type="term" value="F:pH-gated monoatomic ion channel activity"/>
    <property type="evidence" value="ECO:0007669"/>
    <property type="project" value="TreeGrafter"/>
</dbReference>
<reference evidence="13 14" key="1">
    <citation type="journal article" date="2012" name="Nat. Genet.">
        <title>The yak genome and adaptation to life at high altitude.</title>
        <authorList>
            <person name="Qiu Q."/>
            <person name="Zhang G."/>
            <person name="Ma T."/>
            <person name="Qian W."/>
            <person name="Wang J."/>
            <person name="Ye Z."/>
            <person name="Cao C."/>
            <person name="Hu Q."/>
            <person name="Kim J."/>
            <person name="Larkin D.M."/>
            <person name="Auvil L."/>
            <person name="Capitanu B."/>
            <person name="Ma J."/>
            <person name="Lewin H.A."/>
            <person name="Qian X."/>
            <person name="Lang Y."/>
            <person name="Zhou R."/>
            <person name="Wang L."/>
            <person name="Wang K."/>
            <person name="Xia J."/>
            <person name="Liao S."/>
            <person name="Pan S."/>
            <person name="Lu X."/>
            <person name="Hou H."/>
            <person name="Wang Y."/>
            <person name="Zang X."/>
            <person name="Yin Y."/>
            <person name="Ma H."/>
            <person name="Zhang J."/>
            <person name="Wang Z."/>
            <person name="Zhang Y."/>
            <person name="Zhang D."/>
            <person name="Yonezawa T."/>
            <person name="Hasegawa M."/>
            <person name="Zhong Y."/>
            <person name="Liu W."/>
            <person name="Zhang Y."/>
            <person name="Huang Z."/>
            <person name="Zhang S."/>
            <person name="Long R."/>
            <person name="Yang H."/>
            <person name="Wang J."/>
            <person name="Lenstra J.A."/>
            <person name="Cooper D.N."/>
            <person name="Wu Y."/>
            <person name="Wang J."/>
            <person name="Shi P."/>
            <person name="Wang J."/>
            <person name="Liu J."/>
        </authorList>
    </citation>
    <scope>NUCLEOTIDE SEQUENCE [LARGE SCALE GENOMIC DNA]</scope>
    <source>
        <strain evidence="14">yakQH1</strain>
    </source>
</reference>
<keyword evidence="3 12" id="KW-0894">Sodium channel</keyword>
<dbReference type="PROSITE" id="PS01206">
    <property type="entry name" value="ASC"/>
    <property type="match status" value="1"/>
</dbReference>
<dbReference type="PANTHER" id="PTHR11690:SF297">
    <property type="entry name" value="ACID-SENSING ION CHANNEL 1B"/>
    <property type="match status" value="1"/>
</dbReference>
<evidence type="ECO:0000256" key="8">
    <source>
        <dbReference type="ARBA" id="ARBA00023136"/>
    </source>
</evidence>
<keyword evidence="6" id="KW-0915">Sodium</keyword>
<dbReference type="InterPro" id="IPR020903">
    <property type="entry name" value="ENaC_CS"/>
</dbReference>
<name>L8IV26_9CETA</name>
<evidence type="ECO:0000256" key="3">
    <source>
        <dbReference type="ARBA" id="ARBA00022461"/>
    </source>
</evidence>
<evidence type="ECO:0000256" key="4">
    <source>
        <dbReference type="ARBA" id="ARBA00022692"/>
    </source>
</evidence>
<evidence type="ECO:0000256" key="11">
    <source>
        <dbReference type="ARBA" id="ARBA00049941"/>
    </source>
</evidence>
<proteinExistence type="inferred from homology"/>
<evidence type="ECO:0000256" key="12">
    <source>
        <dbReference type="RuleBase" id="RU000679"/>
    </source>
</evidence>
<gene>
    <name evidence="13" type="ORF">M91_16711</name>
</gene>
<dbReference type="PRINTS" id="PR01078">
    <property type="entry name" value="AMINACHANNEL"/>
</dbReference>
<dbReference type="GO" id="GO:0005886">
    <property type="term" value="C:plasma membrane"/>
    <property type="evidence" value="ECO:0007669"/>
    <property type="project" value="TreeGrafter"/>
</dbReference>
<keyword evidence="9 12" id="KW-0739">Sodium transport</keyword>
<evidence type="ECO:0000313" key="13">
    <source>
        <dbReference type="EMBL" id="ELR59037.1"/>
    </source>
</evidence>
<dbReference type="AlphaFoldDB" id="L8IV26"/>
<dbReference type="Gene3D" id="1.10.287.770">
    <property type="entry name" value="YojJ-like"/>
    <property type="match status" value="2"/>
</dbReference>
<dbReference type="InterPro" id="IPR001873">
    <property type="entry name" value="ENaC"/>
</dbReference>
<keyword evidence="10 12" id="KW-0407">Ion channel</keyword>
<keyword evidence="2 12" id="KW-0813">Transport</keyword>
<evidence type="ECO:0000256" key="9">
    <source>
        <dbReference type="ARBA" id="ARBA00023201"/>
    </source>
</evidence>
<evidence type="ECO:0000256" key="7">
    <source>
        <dbReference type="ARBA" id="ARBA00023065"/>
    </source>
</evidence>
<organism evidence="13 14">
    <name type="scientific">Bos mutus</name>
    <name type="common">wild yak</name>
    <dbReference type="NCBI Taxonomy" id="72004"/>
    <lineage>
        <taxon>Eukaryota</taxon>
        <taxon>Metazoa</taxon>
        <taxon>Chordata</taxon>
        <taxon>Craniata</taxon>
        <taxon>Vertebrata</taxon>
        <taxon>Euteleostomi</taxon>
        <taxon>Mammalia</taxon>
        <taxon>Eutheria</taxon>
        <taxon>Laurasiatheria</taxon>
        <taxon>Artiodactyla</taxon>
        <taxon>Ruminantia</taxon>
        <taxon>Pecora</taxon>
        <taxon>Bovidae</taxon>
        <taxon>Bovinae</taxon>
        <taxon>Bos</taxon>
    </lineage>
</organism>
<comment type="similarity">
    <text evidence="12">Belongs to the amiloride-sensitive sodium channel (TC 1.A.6) family.</text>
</comment>
<sequence>PMDLVAFANSCTLHGTNHIFVEGGPGPRQALWAVAFVLALGAFLCQVGDRVAYYLSYPHVTLLDEVATTELAFPAVTLCNTNAVRLSQLSYPDLLYLAPMLGLDESDDPGVPLAPPGPEAFSGEPFNLHRFYNRSCHRLEDMLLYCSYCGGPCGPHNFSVVFTRYGKCYTFNSGRDGRPRLKTMKGGTGNGLEIMLDIQQEEEEALPTHTPLIPIDETSFEAGIKVQIHSQDEPPFIDQLGFGVAPGFQTFVACQEQRLIYLPPPWGTCKAVTMDLDFFDSYSITACRIDCETRYLVENCNCRMVHMPGDAPYCTPEQYKECADPALDFLVEKDQEYCVCEMPCNLTRYGKELSMVKIPSKASAKYLAKKFNKSEQYIGENILVLDIFFEVLNYETIEQKKAYEIAGLLGELLVAPVPFPRHGHCVTPYHPERAAHLCPTRLPPLPAPGAFSCPSDIGGQMGLFIGASILTVLELFDYAYEVIKHKLCRRGKCQKEAKRSSADKGVALSLDDVKRHNPCESLRGHPAGMTYAANILPHHPARGTFEDFTC</sequence>
<evidence type="ECO:0000256" key="2">
    <source>
        <dbReference type="ARBA" id="ARBA00022448"/>
    </source>
</evidence>
<dbReference type="STRING" id="72004.ENSBMUP00000017780"/>
<evidence type="ECO:0000256" key="1">
    <source>
        <dbReference type="ARBA" id="ARBA00004141"/>
    </source>
</evidence>
<dbReference type="GO" id="GO:0015280">
    <property type="term" value="F:ligand-gated sodium channel activity"/>
    <property type="evidence" value="ECO:0007669"/>
    <property type="project" value="TreeGrafter"/>
</dbReference>